<protein>
    <submittedName>
        <fullName evidence="2">Uncharacterized protein</fullName>
    </submittedName>
</protein>
<dbReference type="AlphaFoldDB" id="A0A917PP16"/>
<accession>A0A917PP16</accession>
<evidence type="ECO:0000256" key="1">
    <source>
        <dbReference type="SAM" id="MobiDB-lite"/>
    </source>
</evidence>
<organism evidence="2 3">
    <name type="scientific">Agromyces bauzanensis</name>
    <dbReference type="NCBI Taxonomy" id="1308924"/>
    <lineage>
        <taxon>Bacteria</taxon>
        <taxon>Bacillati</taxon>
        <taxon>Actinomycetota</taxon>
        <taxon>Actinomycetes</taxon>
        <taxon>Micrococcales</taxon>
        <taxon>Microbacteriaceae</taxon>
        <taxon>Agromyces</taxon>
    </lineage>
</organism>
<proteinExistence type="predicted"/>
<name>A0A917PP16_9MICO</name>
<dbReference type="EMBL" id="BMMD01000014">
    <property type="protein sequence ID" value="GGJ85494.1"/>
    <property type="molecule type" value="Genomic_DNA"/>
</dbReference>
<reference evidence="2" key="1">
    <citation type="journal article" date="2014" name="Int. J. Syst. Evol. Microbiol.">
        <title>Complete genome sequence of Corynebacterium casei LMG S-19264T (=DSM 44701T), isolated from a smear-ripened cheese.</title>
        <authorList>
            <consortium name="US DOE Joint Genome Institute (JGI-PGF)"/>
            <person name="Walter F."/>
            <person name="Albersmeier A."/>
            <person name="Kalinowski J."/>
            <person name="Ruckert C."/>
        </authorList>
    </citation>
    <scope>NUCLEOTIDE SEQUENCE</scope>
    <source>
        <strain evidence="2">CGMCC 1.8984</strain>
    </source>
</reference>
<reference evidence="2" key="2">
    <citation type="submission" date="2020-09" db="EMBL/GenBank/DDBJ databases">
        <authorList>
            <person name="Sun Q."/>
            <person name="Zhou Y."/>
        </authorList>
    </citation>
    <scope>NUCLEOTIDE SEQUENCE</scope>
    <source>
        <strain evidence="2">CGMCC 1.8984</strain>
    </source>
</reference>
<sequence length="76" mass="7843">MEKSIGSPGPTTEGGPDAITAETDARHIARDVPPPVGYEGTVLSDPDAGTRSVDPLDPRAPSRETADPLDPDGHVI</sequence>
<dbReference type="RefSeq" id="WP_188743744.1">
    <property type="nucleotide sequence ID" value="NZ_BAABFW010000017.1"/>
</dbReference>
<gene>
    <name evidence="2" type="ORF">GCM10011372_24740</name>
</gene>
<evidence type="ECO:0000313" key="3">
    <source>
        <dbReference type="Proteomes" id="UP000636956"/>
    </source>
</evidence>
<feature type="region of interest" description="Disordered" evidence="1">
    <location>
        <begin position="1"/>
        <end position="76"/>
    </location>
</feature>
<comment type="caution">
    <text evidence="2">The sequence shown here is derived from an EMBL/GenBank/DDBJ whole genome shotgun (WGS) entry which is preliminary data.</text>
</comment>
<keyword evidence="3" id="KW-1185">Reference proteome</keyword>
<evidence type="ECO:0000313" key="2">
    <source>
        <dbReference type="EMBL" id="GGJ85494.1"/>
    </source>
</evidence>
<dbReference type="Proteomes" id="UP000636956">
    <property type="component" value="Unassembled WGS sequence"/>
</dbReference>
<feature type="compositionally biased region" description="Basic and acidic residues" evidence="1">
    <location>
        <begin position="54"/>
        <end position="76"/>
    </location>
</feature>